<dbReference type="PROSITE" id="PS51029">
    <property type="entry name" value="MADF"/>
    <property type="match status" value="1"/>
</dbReference>
<dbReference type="PANTHER" id="PTHR21505:SF8">
    <property type="entry name" value="DPT-YFP REPRESSOR BY OVEREXPRESSION, ISOFORM D-RELATED"/>
    <property type="match status" value="1"/>
</dbReference>
<organism evidence="3 4">
    <name type="scientific">Elysia chlorotica</name>
    <name type="common">Eastern emerald elysia</name>
    <name type="synonym">Sea slug</name>
    <dbReference type="NCBI Taxonomy" id="188477"/>
    <lineage>
        <taxon>Eukaryota</taxon>
        <taxon>Metazoa</taxon>
        <taxon>Spiralia</taxon>
        <taxon>Lophotrochozoa</taxon>
        <taxon>Mollusca</taxon>
        <taxon>Gastropoda</taxon>
        <taxon>Heterobranchia</taxon>
        <taxon>Euthyneura</taxon>
        <taxon>Panpulmonata</taxon>
        <taxon>Sacoglossa</taxon>
        <taxon>Placobranchoidea</taxon>
        <taxon>Plakobranchidae</taxon>
        <taxon>Elysia</taxon>
    </lineage>
</organism>
<dbReference type="InterPro" id="IPR006578">
    <property type="entry name" value="MADF-dom"/>
</dbReference>
<reference evidence="3 4" key="1">
    <citation type="submission" date="2019-01" db="EMBL/GenBank/DDBJ databases">
        <title>A draft genome assembly of the solar-powered sea slug Elysia chlorotica.</title>
        <authorList>
            <person name="Cai H."/>
            <person name="Li Q."/>
            <person name="Fang X."/>
            <person name="Li J."/>
            <person name="Curtis N.E."/>
            <person name="Altenburger A."/>
            <person name="Shibata T."/>
            <person name="Feng M."/>
            <person name="Maeda T."/>
            <person name="Schwartz J.A."/>
            <person name="Shigenobu S."/>
            <person name="Lundholm N."/>
            <person name="Nishiyama T."/>
            <person name="Yang H."/>
            <person name="Hasebe M."/>
            <person name="Li S."/>
            <person name="Pierce S.K."/>
            <person name="Wang J."/>
        </authorList>
    </citation>
    <scope>NUCLEOTIDE SEQUENCE [LARGE SCALE GENOMIC DNA]</scope>
    <source>
        <strain evidence="3">EC2010</strain>
        <tissue evidence="3">Whole organism of an adult</tissue>
    </source>
</reference>
<name>A0A433U3T9_ELYCH</name>
<dbReference type="AlphaFoldDB" id="A0A433U3T9"/>
<evidence type="ECO:0000256" key="1">
    <source>
        <dbReference type="SAM" id="MobiDB-lite"/>
    </source>
</evidence>
<dbReference type="OrthoDB" id="6377161at2759"/>
<feature type="domain" description="MADF" evidence="2">
    <location>
        <begin position="11"/>
        <end position="105"/>
    </location>
</feature>
<dbReference type="PANTHER" id="PTHR21505">
    <property type="entry name" value="MADF DOMAIN-CONTAINING PROTEIN-RELATED"/>
    <property type="match status" value="1"/>
</dbReference>
<evidence type="ECO:0000313" key="3">
    <source>
        <dbReference type="EMBL" id="RUS88486.1"/>
    </source>
</evidence>
<proteinExistence type="predicted"/>
<protein>
    <recommendedName>
        <fullName evidence="2">MADF domain-containing protein</fullName>
    </recommendedName>
</protein>
<feature type="compositionally biased region" description="Basic and acidic residues" evidence="1">
    <location>
        <begin position="178"/>
        <end position="191"/>
    </location>
</feature>
<feature type="compositionally biased region" description="Polar residues" evidence="1">
    <location>
        <begin position="162"/>
        <end position="177"/>
    </location>
</feature>
<accession>A0A433U3T9</accession>
<dbReference type="SMART" id="SM00595">
    <property type="entry name" value="MADF"/>
    <property type="match status" value="1"/>
</dbReference>
<feature type="compositionally biased region" description="Basic and acidic residues" evidence="1">
    <location>
        <begin position="117"/>
        <end position="140"/>
    </location>
</feature>
<dbReference type="Proteomes" id="UP000271974">
    <property type="component" value="Unassembled WGS sequence"/>
</dbReference>
<comment type="caution">
    <text evidence="3">The sequence shown here is derived from an EMBL/GenBank/DDBJ whole genome shotgun (WGS) entry which is preliminary data.</text>
</comment>
<dbReference type="Pfam" id="PF10545">
    <property type="entry name" value="MADF_DNA_bdg"/>
    <property type="match status" value="1"/>
</dbReference>
<dbReference type="EMBL" id="RQTK01000081">
    <property type="protein sequence ID" value="RUS88486.1"/>
    <property type="molecule type" value="Genomic_DNA"/>
</dbReference>
<evidence type="ECO:0000313" key="4">
    <source>
        <dbReference type="Proteomes" id="UP000271974"/>
    </source>
</evidence>
<gene>
    <name evidence="3" type="ORF">EGW08_003744</name>
</gene>
<evidence type="ECO:0000259" key="2">
    <source>
        <dbReference type="PROSITE" id="PS51029"/>
    </source>
</evidence>
<sequence>MTSWNRESLLDFIRIYKEEECLWRVKSDGYHDKEKCEKSYQRLLLFMRQQYPGAQKDDIRRKIKNLRTVFRKEEKQVKDALLSGAVYSPRLWYYKELEFLTDQEEGRSSVSSMSQKQNKDVQHVPSHEHLMNNDRIKDDDHEYDYEPPLGEHAFSDSDMDESNQSYTTYDTSVQQQNSRERTAMKRKRDHDYRHAEVKQMLADYKGPKSDKFDTFGQYVSHSLRQMSAEQYIHTQKLIADALYEGQLGNLSRRSRLLADPE</sequence>
<feature type="region of interest" description="Disordered" evidence="1">
    <location>
        <begin position="106"/>
        <end position="191"/>
    </location>
</feature>
<keyword evidence="4" id="KW-1185">Reference proteome</keyword>